<feature type="domain" description="HTH araC/xylS-type" evidence="4">
    <location>
        <begin position="8"/>
        <end position="106"/>
    </location>
</feature>
<dbReference type="InterPro" id="IPR029442">
    <property type="entry name" value="GyrI-like"/>
</dbReference>
<accession>A0AAW9WJ62</accession>
<keyword evidence="2" id="KW-0238">DNA-binding</keyword>
<dbReference type="InterPro" id="IPR050959">
    <property type="entry name" value="MarA-like"/>
</dbReference>
<dbReference type="SMART" id="SM00342">
    <property type="entry name" value="HTH_ARAC"/>
    <property type="match status" value="1"/>
</dbReference>
<evidence type="ECO:0000313" key="6">
    <source>
        <dbReference type="Proteomes" id="UP000434223"/>
    </source>
</evidence>
<dbReference type="InterPro" id="IPR018060">
    <property type="entry name" value="HTH_AraC"/>
</dbReference>
<dbReference type="InterPro" id="IPR011256">
    <property type="entry name" value="Reg_factor_effector_dom_sf"/>
</dbReference>
<dbReference type="SUPFAM" id="SSF46689">
    <property type="entry name" value="Homeodomain-like"/>
    <property type="match status" value="2"/>
</dbReference>
<dbReference type="PANTHER" id="PTHR47504:SF5">
    <property type="entry name" value="RIGHT ORIGIN-BINDING PROTEIN"/>
    <property type="match status" value="1"/>
</dbReference>
<protein>
    <submittedName>
        <fullName evidence="5">Helix-turn-helix domain-containing protein</fullName>
    </submittedName>
</protein>
<dbReference type="PANTHER" id="PTHR47504">
    <property type="entry name" value="RIGHT ORIGIN-BINDING PROTEIN"/>
    <property type="match status" value="1"/>
</dbReference>
<dbReference type="Gene3D" id="1.10.10.60">
    <property type="entry name" value="Homeodomain-like"/>
    <property type="match status" value="2"/>
</dbReference>
<comment type="caution">
    <text evidence="5">The sequence shown here is derived from an EMBL/GenBank/DDBJ whole genome shotgun (WGS) entry which is preliminary data.</text>
</comment>
<dbReference type="Proteomes" id="UP000434223">
    <property type="component" value="Unassembled WGS sequence"/>
</dbReference>
<dbReference type="PROSITE" id="PS01124">
    <property type="entry name" value="HTH_ARAC_FAMILY_2"/>
    <property type="match status" value="1"/>
</dbReference>
<dbReference type="Pfam" id="PF12833">
    <property type="entry name" value="HTH_18"/>
    <property type="match status" value="1"/>
</dbReference>
<evidence type="ECO:0000256" key="1">
    <source>
        <dbReference type="ARBA" id="ARBA00023015"/>
    </source>
</evidence>
<keyword evidence="3" id="KW-0804">Transcription</keyword>
<name>A0AAW9WJ62_9FIRM</name>
<dbReference type="InterPro" id="IPR018062">
    <property type="entry name" value="HTH_AraC-typ_CS"/>
</dbReference>
<dbReference type="Pfam" id="PF06445">
    <property type="entry name" value="GyrI-like"/>
    <property type="match status" value="1"/>
</dbReference>
<proteinExistence type="predicted"/>
<evidence type="ECO:0000313" key="5">
    <source>
        <dbReference type="EMBL" id="MUB65125.1"/>
    </source>
</evidence>
<dbReference type="PROSITE" id="PS00041">
    <property type="entry name" value="HTH_ARAC_FAMILY_1"/>
    <property type="match status" value="1"/>
</dbReference>
<keyword evidence="1" id="KW-0805">Transcription regulation</keyword>
<evidence type="ECO:0000256" key="3">
    <source>
        <dbReference type="ARBA" id="ARBA00023163"/>
    </source>
</evidence>
<reference evidence="5 6" key="1">
    <citation type="submission" date="2019-09" db="EMBL/GenBank/DDBJ databases">
        <title>Draft genome sequencing of Hungatella hathewayi 123Y-2.</title>
        <authorList>
            <person name="Lv Q."/>
            <person name="Li S."/>
        </authorList>
    </citation>
    <scope>NUCLEOTIDE SEQUENCE [LARGE SCALE GENOMIC DNA]</scope>
    <source>
        <strain evidence="5 6">123Y-2</strain>
    </source>
</reference>
<dbReference type="EMBL" id="WNME01000013">
    <property type="protein sequence ID" value="MUB65125.1"/>
    <property type="molecule type" value="Genomic_DNA"/>
</dbReference>
<dbReference type="PRINTS" id="PR00032">
    <property type="entry name" value="HTHARAC"/>
</dbReference>
<organism evidence="5 6">
    <name type="scientific">Hungatella hathewayi</name>
    <dbReference type="NCBI Taxonomy" id="154046"/>
    <lineage>
        <taxon>Bacteria</taxon>
        <taxon>Bacillati</taxon>
        <taxon>Bacillota</taxon>
        <taxon>Clostridia</taxon>
        <taxon>Lachnospirales</taxon>
        <taxon>Lachnospiraceae</taxon>
        <taxon>Hungatella</taxon>
    </lineage>
</organism>
<dbReference type="Gene3D" id="3.20.80.10">
    <property type="entry name" value="Regulatory factor, effector binding domain"/>
    <property type="match status" value="1"/>
</dbReference>
<gene>
    <name evidence="5" type="ORF">GNE07_19080</name>
</gene>
<dbReference type="AlphaFoldDB" id="A0AAW9WJ62"/>
<dbReference type="GO" id="GO:0043565">
    <property type="term" value="F:sequence-specific DNA binding"/>
    <property type="evidence" value="ECO:0007669"/>
    <property type="project" value="InterPro"/>
</dbReference>
<dbReference type="SUPFAM" id="SSF55136">
    <property type="entry name" value="Probable bacterial effector-binding domain"/>
    <property type="match status" value="1"/>
</dbReference>
<sequence length="320" mass="36140">MHAWEAIDGVLDFMEEHLREEMNTEALAQSAGLSPFYFQRLFKRLTGRPVLEYVKMRRLALAASALEDREKRILDIAVDYGFSSHASFTRAFKEAYGISPEKYRKDRPMLNMCEKPELSMRYHLVDEGVPLIAGDIVLEIRRMRLTEPEWYLGLETAVEIKKQVPAGESTGIDVPGQLWKAFHEKKPAVDGLAQEGPEMGMSHKADPEMGTFLYFAGALAERGTEYAGAEEKSAEDGFPLVKRELPAGEYLVCRIEAETFEKLVTAALDQAGVYLFGTWLPAHGLTVLPFSAEKYFSKNEDDIYMEIWVMPAPAKEQDAK</sequence>
<dbReference type="GO" id="GO:0003700">
    <property type="term" value="F:DNA-binding transcription factor activity"/>
    <property type="evidence" value="ECO:0007669"/>
    <property type="project" value="InterPro"/>
</dbReference>
<dbReference type="RefSeq" id="WP_055649886.1">
    <property type="nucleotide sequence ID" value="NZ_CABJBJ010000017.1"/>
</dbReference>
<evidence type="ECO:0000259" key="4">
    <source>
        <dbReference type="PROSITE" id="PS01124"/>
    </source>
</evidence>
<dbReference type="InterPro" id="IPR020449">
    <property type="entry name" value="Tscrpt_reg_AraC-type_HTH"/>
</dbReference>
<dbReference type="InterPro" id="IPR009057">
    <property type="entry name" value="Homeodomain-like_sf"/>
</dbReference>
<evidence type="ECO:0000256" key="2">
    <source>
        <dbReference type="ARBA" id="ARBA00023125"/>
    </source>
</evidence>